<dbReference type="AlphaFoldDB" id="A0A146KEM2"/>
<evidence type="ECO:0000313" key="2">
    <source>
        <dbReference type="EMBL" id="JAP93881.1"/>
    </source>
</evidence>
<dbReference type="PROSITE" id="PS50011">
    <property type="entry name" value="PROTEIN_KINASE_DOM"/>
    <property type="match status" value="1"/>
</dbReference>
<name>A0A146KEM2_9EUKA</name>
<dbReference type="InterPro" id="IPR011009">
    <property type="entry name" value="Kinase-like_dom_sf"/>
</dbReference>
<dbReference type="GO" id="GO:0004674">
    <property type="term" value="F:protein serine/threonine kinase activity"/>
    <property type="evidence" value="ECO:0007669"/>
    <property type="project" value="UniProtKB-KW"/>
</dbReference>
<feature type="domain" description="Protein kinase" evidence="1">
    <location>
        <begin position="41"/>
        <end position="346"/>
    </location>
</feature>
<organism evidence="2">
    <name type="scientific">Trepomonas sp. PC1</name>
    <dbReference type="NCBI Taxonomy" id="1076344"/>
    <lineage>
        <taxon>Eukaryota</taxon>
        <taxon>Metamonada</taxon>
        <taxon>Diplomonadida</taxon>
        <taxon>Hexamitidae</taxon>
        <taxon>Hexamitinae</taxon>
        <taxon>Trepomonas</taxon>
    </lineage>
</organism>
<proteinExistence type="predicted"/>
<dbReference type="EMBL" id="GDID01002725">
    <property type="protein sequence ID" value="JAP93881.1"/>
    <property type="molecule type" value="Transcribed_RNA"/>
</dbReference>
<dbReference type="SUPFAM" id="SSF56112">
    <property type="entry name" value="Protein kinase-like (PK-like)"/>
    <property type="match status" value="1"/>
</dbReference>
<dbReference type="PROSITE" id="PS00108">
    <property type="entry name" value="PROTEIN_KINASE_ST"/>
    <property type="match status" value="1"/>
</dbReference>
<keyword evidence="2" id="KW-0723">Serine/threonine-protein kinase</keyword>
<gene>
    <name evidence="2" type="ORF">TPC1_13656</name>
</gene>
<feature type="non-terminal residue" evidence="2">
    <location>
        <position position="346"/>
    </location>
</feature>
<feature type="non-terminal residue" evidence="2">
    <location>
        <position position="1"/>
    </location>
</feature>
<keyword evidence="2" id="KW-0418">Kinase</keyword>
<dbReference type="InterPro" id="IPR008271">
    <property type="entry name" value="Ser/Thr_kinase_AS"/>
</dbReference>
<sequence>KLQKAQPVLFRRIYVHLSFNQIKRIDQRAKQIMNHYYTSKAHNFQIFSKGSCGVVGYLPQLNQIVKSALIFDFNTQNYIGERRVQEKEYHFMKLLNNTDITPKVIKFDVFGPFSFIRMERCFGKTLDKFMEEEDNIVTTHFPIIQQQLCDKLRQLHSLQIMHLDIKSNNVIYDMTSKTLKFIDFGRSFTFKDVENRCRHIYAKKKEVNDFKFNQYFQPLQCYLFDATKNPQFYKLVPFMDKNCALLTLIFLKLKTFLTHHEDFDDDKHFKIARLCQIFHFEQVKKLAEQSIGQNDVVYEGQMEFRGEQLNFMLKYDLLEFIDIMQHDKSKLIKAIDEMRNENWFIE</sequence>
<evidence type="ECO:0000259" key="1">
    <source>
        <dbReference type="PROSITE" id="PS50011"/>
    </source>
</evidence>
<reference evidence="2" key="1">
    <citation type="submission" date="2015-07" db="EMBL/GenBank/DDBJ databases">
        <title>Adaptation to a free-living lifestyle via gene acquisitions in the diplomonad Trepomonas sp. PC1.</title>
        <authorList>
            <person name="Xu F."/>
            <person name="Jerlstrom-Hultqvist J."/>
            <person name="Kolisko M."/>
            <person name="Simpson A.G.B."/>
            <person name="Roger A.J."/>
            <person name="Svard S.G."/>
            <person name="Andersson J.O."/>
        </authorList>
    </citation>
    <scope>NUCLEOTIDE SEQUENCE</scope>
    <source>
        <strain evidence="2">PC1</strain>
    </source>
</reference>
<dbReference type="GO" id="GO:0005524">
    <property type="term" value="F:ATP binding"/>
    <property type="evidence" value="ECO:0007669"/>
    <property type="project" value="InterPro"/>
</dbReference>
<keyword evidence="2" id="KW-0808">Transferase</keyword>
<dbReference type="InterPro" id="IPR000719">
    <property type="entry name" value="Prot_kinase_dom"/>
</dbReference>
<dbReference type="Gene3D" id="1.10.510.10">
    <property type="entry name" value="Transferase(Phosphotransferase) domain 1"/>
    <property type="match status" value="1"/>
</dbReference>
<dbReference type="Pfam" id="PF00069">
    <property type="entry name" value="Pkinase"/>
    <property type="match status" value="1"/>
</dbReference>
<protein>
    <submittedName>
        <fullName evidence="2">Non-specific serine/threonine protein kinase</fullName>
    </submittedName>
</protein>
<accession>A0A146KEM2</accession>